<organism evidence="8 9">
    <name type="scientific">Paenibacillus tianmuensis</name>
    <dbReference type="NCBI Taxonomy" id="624147"/>
    <lineage>
        <taxon>Bacteria</taxon>
        <taxon>Bacillati</taxon>
        <taxon>Bacillota</taxon>
        <taxon>Bacilli</taxon>
        <taxon>Bacillales</taxon>
        <taxon>Paenibacillaceae</taxon>
        <taxon>Paenibacillus</taxon>
    </lineage>
</organism>
<evidence type="ECO:0000259" key="7">
    <source>
        <dbReference type="Pfam" id="PF02687"/>
    </source>
</evidence>
<feature type="transmembrane region" description="Helical" evidence="6">
    <location>
        <begin position="523"/>
        <end position="545"/>
    </location>
</feature>
<evidence type="ECO:0000256" key="1">
    <source>
        <dbReference type="ARBA" id="ARBA00004651"/>
    </source>
</evidence>
<dbReference type="RefSeq" id="WP_090673931.1">
    <property type="nucleotide sequence ID" value="NZ_FMTT01000027.1"/>
</dbReference>
<keyword evidence="5 6" id="KW-0472">Membrane</keyword>
<dbReference type="EMBL" id="FMTT01000027">
    <property type="protein sequence ID" value="SCW67525.1"/>
    <property type="molecule type" value="Genomic_DNA"/>
</dbReference>
<feature type="transmembrane region" description="Helical" evidence="6">
    <location>
        <begin position="58"/>
        <end position="76"/>
    </location>
</feature>
<name>A0A1G4SG27_9BACL</name>
<dbReference type="Proteomes" id="UP000198601">
    <property type="component" value="Unassembled WGS sequence"/>
</dbReference>
<gene>
    <name evidence="8" type="ORF">SAMN04487970_102729</name>
</gene>
<keyword evidence="6" id="KW-0813">Transport</keyword>
<evidence type="ECO:0000313" key="8">
    <source>
        <dbReference type="EMBL" id="SCW67525.1"/>
    </source>
</evidence>
<feature type="domain" description="ABC3 transporter permease C-terminal" evidence="7">
    <location>
        <begin position="530"/>
        <end position="639"/>
    </location>
</feature>
<feature type="transmembrane region" description="Helical" evidence="6">
    <location>
        <begin position="609"/>
        <end position="630"/>
    </location>
</feature>
<reference evidence="9" key="1">
    <citation type="submission" date="2016-10" db="EMBL/GenBank/DDBJ databases">
        <authorList>
            <person name="Varghese N."/>
            <person name="Submissions S."/>
        </authorList>
    </citation>
    <scope>NUCLEOTIDE SEQUENCE [LARGE SCALE GENOMIC DNA]</scope>
    <source>
        <strain evidence="9">CGMCC 1.8946</strain>
    </source>
</reference>
<dbReference type="InterPro" id="IPR052536">
    <property type="entry name" value="ABC-4_Integral_Memb_Prot"/>
</dbReference>
<evidence type="ECO:0000313" key="9">
    <source>
        <dbReference type="Proteomes" id="UP000198601"/>
    </source>
</evidence>
<dbReference type="GO" id="GO:0055085">
    <property type="term" value="P:transmembrane transport"/>
    <property type="evidence" value="ECO:0007669"/>
    <property type="project" value="UniProtKB-UniRule"/>
</dbReference>
<keyword evidence="2 6" id="KW-1003">Cell membrane</keyword>
<comment type="subcellular location">
    <subcellularLocation>
        <location evidence="1 6">Cell membrane</location>
        <topology evidence="1 6">Multi-pass membrane protein</topology>
    </subcellularLocation>
</comment>
<protein>
    <submittedName>
        <fullName evidence="8">Putative ABC transport system permease protein</fullName>
    </submittedName>
</protein>
<feature type="transmembrane region" description="Helical" evidence="6">
    <location>
        <begin position="291"/>
        <end position="312"/>
    </location>
</feature>
<evidence type="ECO:0000256" key="5">
    <source>
        <dbReference type="ARBA" id="ARBA00023136"/>
    </source>
</evidence>
<dbReference type="OrthoDB" id="1705903at2"/>
<dbReference type="PANTHER" id="PTHR46795:SF3">
    <property type="entry name" value="ABC TRANSPORTER PERMEASE"/>
    <property type="match status" value="1"/>
</dbReference>
<dbReference type="Pfam" id="PF02687">
    <property type="entry name" value="FtsX"/>
    <property type="match status" value="2"/>
</dbReference>
<dbReference type="InterPro" id="IPR003838">
    <property type="entry name" value="ABC3_permease_C"/>
</dbReference>
<feature type="transmembrane region" description="Helical" evidence="6">
    <location>
        <begin position="236"/>
        <end position="258"/>
    </location>
</feature>
<comment type="similarity">
    <text evidence="6">Belongs to the ABC-4 integral membrane protein family.</text>
</comment>
<feature type="transmembrane region" description="Helical" evidence="6">
    <location>
        <begin position="197"/>
        <end position="216"/>
    </location>
</feature>
<feature type="transmembrane region" description="Helical" evidence="6">
    <location>
        <begin position="153"/>
        <end position="176"/>
    </location>
</feature>
<evidence type="ECO:0000256" key="6">
    <source>
        <dbReference type="PIRNR" id="PIRNR018968"/>
    </source>
</evidence>
<sequence>MTLVQLAGKNIRKNFTNYFLYFASMIFSIVIYFTFVSLKYDSTILATSDASTKISSVFNGASAVLMIFVAIFIWYSNAFFTRKRKKEVGLYSLLGVRKKQIGRMLFYENLMMGLLALLIGILLGSLLSQGFVTLLMKIMGYDAMANFHISPQAVIHTIVVFTVITVITSLHGYRLIYRFKLIELFQADKEGEQEPKASLVMALLAVLCIGIGYWLALQNLLESAVWRTIGFMVTPLVIIITVIIGTYLLYSTFIVYLLKMARNNKKRFWNGIHLISTSQLLYRMKGNARTLTIIAVLSATTLTAVGTAYSFYYNNRSSVVLANPNSMMFIANDQRTTNEVQDRVSRDRKHEVVYHERIPALQMKVDITSLNSKISSDIVSYTVITNTAFNKLAEVQQRKDSLALHGQEAAVLDAGYYEGLSPEYVSSTVSLKAKELAENVTFTSLKRYNVLNLRTASTTVVVSDEVFARLQQEAPIVNLEAYKITHEDDAKLLTSEIQSMLPREARFSSFYTDYAAGMESTGLIIFMGGFLGLVFLAATGSIIYFKQLTEANADKDRYVILHKIGLNKKEIRKSIAKQILFVFALPLIAGIAHCAVALTALSRLIHTNLAIPVLICIGTYACMYIVYYFLTVNTYYKIVTKSNA</sequence>
<keyword evidence="3 6" id="KW-0812">Transmembrane</keyword>
<feature type="domain" description="ABC3 transporter permease C-terminal" evidence="7">
    <location>
        <begin position="61"/>
        <end position="178"/>
    </location>
</feature>
<feature type="transmembrane region" description="Helical" evidence="6">
    <location>
        <begin position="18"/>
        <end position="38"/>
    </location>
</feature>
<dbReference type="PIRSF" id="PIRSF018968">
    <property type="entry name" value="ABC_permease_BceB"/>
    <property type="match status" value="1"/>
</dbReference>
<proteinExistence type="inferred from homology"/>
<keyword evidence="4 6" id="KW-1133">Transmembrane helix</keyword>
<evidence type="ECO:0000256" key="3">
    <source>
        <dbReference type="ARBA" id="ARBA00022692"/>
    </source>
</evidence>
<dbReference type="PANTHER" id="PTHR46795">
    <property type="entry name" value="ABC TRANSPORTER PERMEASE-RELATED-RELATED"/>
    <property type="match status" value="1"/>
</dbReference>
<dbReference type="GO" id="GO:0005886">
    <property type="term" value="C:plasma membrane"/>
    <property type="evidence" value="ECO:0007669"/>
    <property type="project" value="UniProtKB-SubCell"/>
</dbReference>
<dbReference type="STRING" id="624147.SAMN04487970_102729"/>
<feature type="transmembrane region" description="Helical" evidence="6">
    <location>
        <begin position="579"/>
        <end position="603"/>
    </location>
</feature>
<evidence type="ECO:0000256" key="2">
    <source>
        <dbReference type="ARBA" id="ARBA00022475"/>
    </source>
</evidence>
<keyword evidence="9" id="KW-1185">Reference proteome</keyword>
<dbReference type="InterPro" id="IPR027022">
    <property type="entry name" value="ABC_permease_BceB-typ"/>
</dbReference>
<feature type="transmembrane region" description="Helical" evidence="6">
    <location>
        <begin position="106"/>
        <end position="133"/>
    </location>
</feature>
<evidence type="ECO:0000256" key="4">
    <source>
        <dbReference type="ARBA" id="ARBA00022989"/>
    </source>
</evidence>
<accession>A0A1G4SG27</accession>
<dbReference type="AlphaFoldDB" id="A0A1G4SG27"/>